<gene>
    <name evidence="7" type="ORF">BJY28_003138</name>
</gene>
<sequence>MENRSDVVASVVLAGVVMLVGAPVAILQASGGDPTAGPWWLWWVCYAAYIACTVATVWVTESGHRGRGTWLGIAAMTATGIAVYLLGSPGWTAILLVLTAAIAAHYLPWGPVLAVVAVQTLVIPLPSLPGAPPWELILGAAIYGGLQMLSVAAVWIQLRETAMRRELAVANTELRATTALLAETSRTAERLRISRELHDVVGHQLTALVLELEVAGHHAAPPAREHVARARSLAKDLLGDVRSTVGGLREQQPPLRAALELLVADLPRPHVHLAIDEELLLEEEQAATFIRCVQEIVTNAIRHSGAEHLWIEIARDDAGGATLHAFDDGRGAARFVPGHGLSGMTERFEQVGGGVAFDPAGGFTVDARVPAR</sequence>
<dbReference type="InterPro" id="IPR003594">
    <property type="entry name" value="HATPase_dom"/>
</dbReference>
<dbReference type="CDD" id="cd16917">
    <property type="entry name" value="HATPase_UhpB-NarQ-NarX-like"/>
    <property type="match status" value="1"/>
</dbReference>
<dbReference type="RefSeq" id="WP_179463827.1">
    <property type="nucleotide sequence ID" value="NZ_JACBZX010000001.1"/>
</dbReference>
<keyword evidence="8" id="KW-1185">Reference proteome</keyword>
<evidence type="ECO:0000256" key="3">
    <source>
        <dbReference type="ARBA" id="ARBA00023012"/>
    </source>
</evidence>
<dbReference type="InterPro" id="IPR011712">
    <property type="entry name" value="Sig_transdc_His_kin_sub3_dim/P"/>
</dbReference>
<organism evidence="7 8">
    <name type="scientific">Janibacter alkaliphilus</name>
    <dbReference type="NCBI Taxonomy" id="1069963"/>
    <lineage>
        <taxon>Bacteria</taxon>
        <taxon>Bacillati</taxon>
        <taxon>Actinomycetota</taxon>
        <taxon>Actinomycetes</taxon>
        <taxon>Micrococcales</taxon>
        <taxon>Intrasporangiaceae</taxon>
        <taxon>Janibacter</taxon>
    </lineage>
</organism>
<dbReference type="AlphaFoldDB" id="A0A852X6X6"/>
<evidence type="ECO:0000313" key="7">
    <source>
        <dbReference type="EMBL" id="NYG38669.1"/>
    </source>
</evidence>
<name>A0A852X6X6_9MICO</name>
<evidence type="ECO:0000256" key="1">
    <source>
        <dbReference type="ARBA" id="ARBA00022679"/>
    </source>
</evidence>
<dbReference type="GO" id="GO:0016020">
    <property type="term" value="C:membrane"/>
    <property type="evidence" value="ECO:0007669"/>
    <property type="project" value="InterPro"/>
</dbReference>
<dbReference type="Pfam" id="PF07730">
    <property type="entry name" value="HisKA_3"/>
    <property type="match status" value="1"/>
</dbReference>
<feature type="transmembrane region" description="Helical" evidence="4">
    <location>
        <begin position="81"/>
        <end position="107"/>
    </location>
</feature>
<evidence type="ECO:0000259" key="5">
    <source>
        <dbReference type="Pfam" id="PF02518"/>
    </source>
</evidence>
<feature type="domain" description="Histidine kinase/HSP90-like ATPase" evidence="5">
    <location>
        <begin position="288"/>
        <end position="371"/>
    </location>
</feature>
<feature type="domain" description="Signal transduction histidine kinase subgroup 3 dimerisation and phosphoacceptor" evidence="6">
    <location>
        <begin position="189"/>
        <end position="251"/>
    </location>
</feature>
<protein>
    <submittedName>
        <fullName evidence="7">Signal transduction histidine kinase</fullName>
    </submittedName>
</protein>
<accession>A0A852X6X6</accession>
<keyword evidence="1" id="KW-0808">Transferase</keyword>
<evidence type="ECO:0000256" key="4">
    <source>
        <dbReference type="SAM" id="Phobius"/>
    </source>
</evidence>
<evidence type="ECO:0000313" key="8">
    <source>
        <dbReference type="Proteomes" id="UP000592181"/>
    </source>
</evidence>
<dbReference type="Proteomes" id="UP000592181">
    <property type="component" value="Unassembled WGS sequence"/>
</dbReference>
<dbReference type="Gene3D" id="3.30.565.10">
    <property type="entry name" value="Histidine kinase-like ATPase, C-terminal domain"/>
    <property type="match status" value="1"/>
</dbReference>
<dbReference type="PANTHER" id="PTHR24421:SF59">
    <property type="entry name" value="OXYGEN SENSOR HISTIDINE KINASE NREB"/>
    <property type="match status" value="1"/>
</dbReference>
<feature type="transmembrane region" description="Helical" evidence="4">
    <location>
        <begin position="136"/>
        <end position="156"/>
    </location>
</feature>
<dbReference type="EMBL" id="JACBZX010000001">
    <property type="protein sequence ID" value="NYG38669.1"/>
    <property type="molecule type" value="Genomic_DNA"/>
</dbReference>
<dbReference type="GO" id="GO:0046983">
    <property type="term" value="F:protein dimerization activity"/>
    <property type="evidence" value="ECO:0007669"/>
    <property type="project" value="InterPro"/>
</dbReference>
<dbReference type="PANTHER" id="PTHR24421">
    <property type="entry name" value="NITRATE/NITRITE SENSOR PROTEIN NARX-RELATED"/>
    <property type="match status" value="1"/>
</dbReference>
<feature type="transmembrane region" description="Helical" evidence="4">
    <location>
        <begin position="7"/>
        <end position="27"/>
    </location>
</feature>
<dbReference type="InterPro" id="IPR050482">
    <property type="entry name" value="Sensor_HK_TwoCompSys"/>
</dbReference>
<comment type="caution">
    <text evidence="7">The sequence shown here is derived from an EMBL/GenBank/DDBJ whole genome shotgun (WGS) entry which is preliminary data.</text>
</comment>
<dbReference type="Gene3D" id="1.20.5.1930">
    <property type="match status" value="1"/>
</dbReference>
<dbReference type="SUPFAM" id="SSF55874">
    <property type="entry name" value="ATPase domain of HSP90 chaperone/DNA topoisomerase II/histidine kinase"/>
    <property type="match status" value="1"/>
</dbReference>
<dbReference type="Pfam" id="PF02518">
    <property type="entry name" value="HATPase_c"/>
    <property type="match status" value="1"/>
</dbReference>
<dbReference type="InterPro" id="IPR036890">
    <property type="entry name" value="HATPase_C_sf"/>
</dbReference>
<keyword evidence="4" id="KW-0812">Transmembrane</keyword>
<feature type="transmembrane region" description="Helical" evidence="4">
    <location>
        <begin position="39"/>
        <end position="60"/>
    </location>
</feature>
<evidence type="ECO:0000259" key="6">
    <source>
        <dbReference type="Pfam" id="PF07730"/>
    </source>
</evidence>
<reference evidence="7 8" key="1">
    <citation type="submission" date="2020-07" db="EMBL/GenBank/DDBJ databases">
        <title>Sequencing the genomes of 1000 actinobacteria strains.</title>
        <authorList>
            <person name="Klenk H.-P."/>
        </authorList>
    </citation>
    <scope>NUCLEOTIDE SEQUENCE [LARGE SCALE GENOMIC DNA]</scope>
    <source>
        <strain evidence="7 8">DSM 24723</strain>
    </source>
</reference>
<evidence type="ECO:0000256" key="2">
    <source>
        <dbReference type="ARBA" id="ARBA00022777"/>
    </source>
</evidence>
<proteinExistence type="predicted"/>
<keyword evidence="4" id="KW-1133">Transmembrane helix</keyword>
<keyword evidence="2 7" id="KW-0418">Kinase</keyword>
<keyword evidence="4" id="KW-0472">Membrane</keyword>
<dbReference type="GO" id="GO:0000155">
    <property type="term" value="F:phosphorelay sensor kinase activity"/>
    <property type="evidence" value="ECO:0007669"/>
    <property type="project" value="InterPro"/>
</dbReference>
<keyword evidence="3" id="KW-0902">Two-component regulatory system</keyword>